<dbReference type="KEGG" id="psoj:PHYSODRAFT_253767"/>
<dbReference type="RefSeq" id="XP_009518116.1">
    <property type="nucleotide sequence ID" value="XM_009519821.1"/>
</dbReference>
<dbReference type="EMBL" id="JH159152">
    <property type="protein sequence ID" value="EGZ22828.1"/>
    <property type="molecule type" value="Genomic_DNA"/>
</dbReference>
<dbReference type="InterPro" id="IPR049625">
    <property type="entry name" value="Glyco_transf_61_cat"/>
</dbReference>
<feature type="domain" description="Glycosyltransferase 61 catalytic" evidence="1">
    <location>
        <begin position="2"/>
        <end position="37"/>
    </location>
</feature>
<gene>
    <name evidence="2" type="ORF">PHYSODRAFT_253767</name>
</gene>
<sequence>MTMGDQMQTMVESDVVVGTHGAGMVNVMWTRPETLVVEIFPRFRRRWGYRNLCQYLGCSWHEFRGREDVAVRTTDPNDMDKRLRYEEWKRFFDSLFRDAITRLEKTVEAM</sequence>
<evidence type="ECO:0000313" key="2">
    <source>
        <dbReference type="EMBL" id="EGZ22828.1"/>
    </source>
</evidence>
<evidence type="ECO:0000259" key="1">
    <source>
        <dbReference type="Pfam" id="PF04577"/>
    </source>
</evidence>
<dbReference type="Proteomes" id="UP000002640">
    <property type="component" value="Unassembled WGS sequence"/>
</dbReference>
<dbReference type="Pfam" id="PF04577">
    <property type="entry name" value="Glyco_transf_61"/>
    <property type="match status" value="1"/>
</dbReference>
<protein>
    <recommendedName>
        <fullName evidence="1">Glycosyltransferase 61 catalytic domain-containing protein</fullName>
    </recommendedName>
</protein>
<proteinExistence type="predicted"/>
<keyword evidence="3" id="KW-1185">Reference proteome</keyword>
<reference evidence="2 3" key="1">
    <citation type="journal article" date="2006" name="Science">
        <title>Phytophthora genome sequences uncover evolutionary origins and mechanisms of pathogenesis.</title>
        <authorList>
            <person name="Tyler B.M."/>
            <person name="Tripathy S."/>
            <person name="Zhang X."/>
            <person name="Dehal P."/>
            <person name="Jiang R.H."/>
            <person name="Aerts A."/>
            <person name="Arredondo F.D."/>
            <person name="Baxter L."/>
            <person name="Bensasson D."/>
            <person name="Beynon J.L."/>
            <person name="Chapman J."/>
            <person name="Damasceno C.M."/>
            <person name="Dorrance A.E."/>
            <person name="Dou D."/>
            <person name="Dickerman A.W."/>
            <person name="Dubchak I.L."/>
            <person name="Garbelotto M."/>
            <person name="Gijzen M."/>
            <person name="Gordon S.G."/>
            <person name="Govers F."/>
            <person name="Grunwald N.J."/>
            <person name="Huang W."/>
            <person name="Ivors K.L."/>
            <person name="Jones R.W."/>
            <person name="Kamoun S."/>
            <person name="Krampis K."/>
            <person name="Lamour K.H."/>
            <person name="Lee M.K."/>
            <person name="McDonald W.H."/>
            <person name="Medina M."/>
            <person name="Meijer H.J."/>
            <person name="Nordberg E.K."/>
            <person name="Maclean D.J."/>
            <person name="Ospina-Giraldo M.D."/>
            <person name="Morris P.F."/>
            <person name="Phuntumart V."/>
            <person name="Putnam N.H."/>
            <person name="Rash S."/>
            <person name="Rose J.K."/>
            <person name="Sakihama Y."/>
            <person name="Salamov A.A."/>
            <person name="Savidor A."/>
            <person name="Scheuring C.F."/>
            <person name="Smith B.M."/>
            <person name="Sobral B.W."/>
            <person name="Terry A."/>
            <person name="Torto-Alalibo T.A."/>
            <person name="Win J."/>
            <person name="Xu Z."/>
            <person name="Zhang H."/>
            <person name="Grigoriev I.V."/>
            <person name="Rokhsar D.S."/>
            <person name="Boore J.L."/>
        </authorList>
    </citation>
    <scope>NUCLEOTIDE SEQUENCE [LARGE SCALE GENOMIC DNA]</scope>
    <source>
        <strain evidence="2 3">P6497</strain>
    </source>
</reference>
<dbReference type="SMR" id="G4YR94"/>
<dbReference type="GeneID" id="20638413"/>
<dbReference type="AlphaFoldDB" id="G4YR94"/>
<evidence type="ECO:0000313" key="3">
    <source>
        <dbReference type="Proteomes" id="UP000002640"/>
    </source>
</evidence>
<organism evidence="2 3">
    <name type="scientific">Phytophthora sojae (strain P6497)</name>
    <name type="common">Soybean stem and root rot agent</name>
    <name type="synonym">Phytophthora megasperma f. sp. glycines</name>
    <dbReference type="NCBI Taxonomy" id="1094619"/>
    <lineage>
        <taxon>Eukaryota</taxon>
        <taxon>Sar</taxon>
        <taxon>Stramenopiles</taxon>
        <taxon>Oomycota</taxon>
        <taxon>Peronosporomycetes</taxon>
        <taxon>Peronosporales</taxon>
        <taxon>Peronosporaceae</taxon>
        <taxon>Phytophthora</taxon>
    </lineage>
</organism>
<dbReference type="GO" id="GO:0016757">
    <property type="term" value="F:glycosyltransferase activity"/>
    <property type="evidence" value="ECO:0007669"/>
    <property type="project" value="InterPro"/>
</dbReference>
<dbReference type="InParanoid" id="G4YR94"/>
<accession>G4YR94</accession>
<name>G4YR94_PHYSP</name>